<keyword evidence="2" id="KW-1185">Reference proteome</keyword>
<dbReference type="OrthoDB" id="2686862at2759"/>
<gene>
    <name evidence="1" type="ORF">NEOLEDRAFT_624092</name>
</gene>
<proteinExistence type="predicted"/>
<dbReference type="AlphaFoldDB" id="A0A165QTZ1"/>
<sequence>MDLPFPDITEDDLEFLELNTFDFDSTGGDQLWRPRRLAFMFNTVASACNGSPDLTVSTWLRLVEGEEREDIMGLWVDCDEELPWGPLEWGPLQAHWKAAQDALRARWSRVSAAGYELKLTEKAERIRAVEDPCLRAAAISWLILTSRAMEEADAEQGLRKRTVFRLEELIRIWWSLSRHLTPSSMPTMPQSALDDFVETMNAAGHTCHRALDAHICCWLPFIGWLEGISDFTAVTLGSLECKGCARSLSSHDVAEYNEANATLRANVNHPLQHGSVWPAFLVAVLSDGQIDPLSSYYSFARQHLFELLECVIAMMSIRISAPAWETLDVVLRQSLIVDQPDPAFLEWVNQYPSSWRSSLTLLSRREWQAIHDMREKYSQNPTAPSDRSRLQLLQKIYFPASAGLLEVAISSVLWLATDYKFSKNVFGLFPGWLRMVHDWTEACDAVGRVFFNLPDRGSVQSIALLLQFMEQRGHLCCTIEDGRVREIVYLWLSPFSSRRGARVSAQSPIQLGSFLCTLAIRFV</sequence>
<evidence type="ECO:0000313" key="1">
    <source>
        <dbReference type="EMBL" id="KZT22870.1"/>
    </source>
</evidence>
<evidence type="ECO:0000313" key="2">
    <source>
        <dbReference type="Proteomes" id="UP000076761"/>
    </source>
</evidence>
<name>A0A165QTZ1_9AGAM</name>
<reference evidence="1 2" key="1">
    <citation type="journal article" date="2016" name="Mol. Biol. Evol.">
        <title>Comparative Genomics of Early-Diverging Mushroom-Forming Fungi Provides Insights into the Origins of Lignocellulose Decay Capabilities.</title>
        <authorList>
            <person name="Nagy L.G."/>
            <person name="Riley R."/>
            <person name="Tritt A."/>
            <person name="Adam C."/>
            <person name="Daum C."/>
            <person name="Floudas D."/>
            <person name="Sun H."/>
            <person name="Yadav J.S."/>
            <person name="Pangilinan J."/>
            <person name="Larsson K.H."/>
            <person name="Matsuura K."/>
            <person name="Barry K."/>
            <person name="Labutti K."/>
            <person name="Kuo R."/>
            <person name="Ohm R.A."/>
            <person name="Bhattacharya S.S."/>
            <person name="Shirouzu T."/>
            <person name="Yoshinaga Y."/>
            <person name="Martin F.M."/>
            <person name="Grigoriev I.V."/>
            <person name="Hibbett D.S."/>
        </authorList>
    </citation>
    <scope>NUCLEOTIDE SEQUENCE [LARGE SCALE GENOMIC DNA]</scope>
    <source>
        <strain evidence="1 2">HHB14362 ss-1</strain>
    </source>
</reference>
<dbReference type="InParanoid" id="A0A165QTZ1"/>
<accession>A0A165QTZ1</accession>
<dbReference type="Proteomes" id="UP000076761">
    <property type="component" value="Unassembled WGS sequence"/>
</dbReference>
<organism evidence="1 2">
    <name type="scientific">Neolentinus lepideus HHB14362 ss-1</name>
    <dbReference type="NCBI Taxonomy" id="1314782"/>
    <lineage>
        <taxon>Eukaryota</taxon>
        <taxon>Fungi</taxon>
        <taxon>Dikarya</taxon>
        <taxon>Basidiomycota</taxon>
        <taxon>Agaricomycotina</taxon>
        <taxon>Agaricomycetes</taxon>
        <taxon>Gloeophyllales</taxon>
        <taxon>Gloeophyllaceae</taxon>
        <taxon>Neolentinus</taxon>
    </lineage>
</organism>
<protein>
    <submittedName>
        <fullName evidence="1">Uncharacterized protein</fullName>
    </submittedName>
</protein>
<dbReference type="EMBL" id="KV425591">
    <property type="protein sequence ID" value="KZT22870.1"/>
    <property type="molecule type" value="Genomic_DNA"/>
</dbReference>